<dbReference type="Pfam" id="PF18721">
    <property type="entry name" value="CxC6"/>
    <property type="match status" value="1"/>
</dbReference>
<dbReference type="Pfam" id="PF18718">
    <property type="entry name" value="CxC5"/>
    <property type="match status" value="1"/>
</dbReference>
<keyword evidence="4" id="KW-1185">Reference proteome</keyword>
<reference evidence="3" key="1">
    <citation type="submission" date="2022-07" db="EMBL/GenBank/DDBJ databases">
        <title>Genome Sequence of Agrocybe chaxingu.</title>
        <authorList>
            <person name="Buettner E."/>
        </authorList>
    </citation>
    <scope>NUCLEOTIDE SEQUENCE</scope>
    <source>
        <strain evidence="3">MP-N11</strain>
    </source>
</reference>
<proteinExistence type="predicted"/>
<dbReference type="InterPro" id="IPR040898">
    <property type="entry name" value="CxC6"/>
</dbReference>
<comment type="caution">
    <text evidence="3">The sequence shown here is derived from an EMBL/GenBank/DDBJ whole genome shotgun (WGS) entry which is preliminary data.</text>
</comment>
<dbReference type="EMBL" id="JANKHO010001603">
    <property type="protein sequence ID" value="KAJ3500454.1"/>
    <property type="molecule type" value="Genomic_DNA"/>
</dbReference>
<evidence type="ECO:0000259" key="1">
    <source>
        <dbReference type="Pfam" id="PF18718"/>
    </source>
</evidence>
<gene>
    <name evidence="3" type="ORF">NLJ89_g9787</name>
</gene>
<evidence type="ECO:0000259" key="2">
    <source>
        <dbReference type="Pfam" id="PF18721"/>
    </source>
</evidence>
<dbReference type="InterPro" id="IPR041539">
    <property type="entry name" value="CxC5"/>
</dbReference>
<dbReference type="Proteomes" id="UP001148786">
    <property type="component" value="Unassembled WGS sequence"/>
</dbReference>
<dbReference type="OrthoDB" id="2501483at2759"/>
<evidence type="ECO:0000313" key="3">
    <source>
        <dbReference type="EMBL" id="KAJ3500454.1"/>
    </source>
</evidence>
<name>A0A9W8MT77_9AGAR</name>
<feature type="domain" description="CxC6 like cysteine cluster associated with KDZ" evidence="2">
    <location>
        <begin position="302"/>
        <end position="367"/>
    </location>
</feature>
<feature type="domain" description="CxC5 like cysteine cluster associated with KDZ" evidence="1">
    <location>
        <begin position="70"/>
        <end position="189"/>
    </location>
</feature>
<evidence type="ECO:0000313" key="4">
    <source>
        <dbReference type="Proteomes" id="UP001148786"/>
    </source>
</evidence>
<sequence length="584" mass="66773">MHSLSTAGPPQNLSHPFEKLFSRALDAPPDFVQRCWTALKEQVWHSSSSIAFSEEDILTYNTHAHPLQLSYRHIYPPVKICTTKECPHRVKSKPLVEPLTHPATLFTLREGALPVFTTSLYCRGCNIRYYHNYSVHKASETRTYYGGVPDIIHVTRHYLFETALLEHFATSKVFAWVSSLNCARIYNSSMASLHAHILNNELAHADTIHLYERPPSSWPTSMDIRGEYVLDGFFLYSLLLDKAEHGAPLVLKHDEANKDRLKKAIHDRNKQTEGTGQEFYPHACDDCFMILEDENVKIHPAVCDGITLGHPCCAIHNCKDPLPGHRGRFCVEHAKLFDKLCAVLDCEAEHRHNRRTCPDVDHAALEDQHIQRGKAMFQLRAKLKRANISVPLDSAPDDGATVVHDQEDEIEVEVQSTVSKKKLKAIFGRRRTHNEQLIMRPCGIIISRATFYGAEAITDVNTFAKATFPTPQSTPEFFIFDNNCQLHYWQKANHETHFENTGQPVDVFHFKSKHKESDTHCQTYCNPAAFPELIDGDKWRVNTSICEQSNVWLGGYQAILRDMEGTRFNFYLDEMIKRRNSTHV</sequence>
<organism evidence="3 4">
    <name type="scientific">Agrocybe chaxingu</name>
    <dbReference type="NCBI Taxonomy" id="84603"/>
    <lineage>
        <taxon>Eukaryota</taxon>
        <taxon>Fungi</taxon>
        <taxon>Dikarya</taxon>
        <taxon>Basidiomycota</taxon>
        <taxon>Agaricomycotina</taxon>
        <taxon>Agaricomycetes</taxon>
        <taxon>Agaricomycetidae</taxon>
        <taxon>Agaricales</taxon>
        <taxon>Agaricineae</taxon>
        <taxon>Strophariaceae</taxon>
        <taxon>Agrocybe</taxon>
    </lineage>
</organism>
<evidence type="ECO:0008006" key="5">
    <source>
        <dbReference type="Google" id="ProtNLM"/>
    </source>
</evidence>
<dbReference type="AlphaFoldDB" id="A0A9W8MT77"/>
<protein>
    <recommendedName>
        <fullName evidence="5">CxC5 like cysteine cluster associated with KDZ domain-containing protein</fullName>
    </recommendedName>
</protein>
<accession>A0A9W8MT77</accession>